<name>A0ABR1SP69_9PEZI</name>
<dbReference type="Proteomes" id="UP001444661">
    <property type="component" value="Unassembled WGS sequence"/>
</dbReference>
<evidence type="ECO:0000313" key="2">
    <source>
        <dbReference type="EMBL" id="KAK8035495.1"/>
    </source>
</evidence>
<gene>
    <name evidence="2" type="ORF">PG993_010490</name>
</gene>
<feature type="compositionally biased region" description="Basic and acidic residues" evidence="1">
    <location>
        <begin position="58"/>
        <end position="67"/>
    </location>
</feature>
<feature type="region of interest" description="Disordered" evidence="1">
    <location>
        <begin position="39"/>
        <end position="133"/>
    </location>
</feature>
<evidence type="ECO:0000313" key="3">
    <source>
        <dbReference type="Proteomes" id="UP001444661"/>
    </source>
</evidence>
<dbReference type="EMBL" id="JAQQWK010000009">
    <property type="protein sequence ID" value="KAK8035495.1"/>
    <property type="molecule type" value="Genomic_DNA"/>
</dbReference>
<evidence type="ECO:0000256" key="1">
    <source>
        <dbReference type="SAM" id="MobiDB-lite"/>
    </source>
</evidence>
<feature type="compositionally biased region" description="Basic and acidic residues" evidence="1">
    <location>
        <begin position="108"/>
        <end position="118"/>
    </location>
</feature>
<sequence>MSKAEVTECLSQHLYSLEDSEREGFTIKRKGETYHVSLPIPRSLRPSDLAAQEGISRGIDDSDRKSLEGCAGQSSPGSLSRATQELPASAKVTQGDQVGICDPSPTPDPKHEKYETLADTKQSVATPDIRTTH</sequence>
<organism evidence="2 3">
    <name type="scientific">Apiospora rasikravindrae</name>
    <dbReference type="NCBI Taxonomy" id="990691"/>
    <lineage>
        <taxon>Eukaryota</taxon>
        <taxon>Fungi</taxon>
        <taxon>Dikarya</taxon>
        <taxon>Ascomycota</taxon>
        <taxon>Pezizomycotina</taxon>
        <taxon>Sordariomycetes</taxon>
        <taxon>Xylariomycetidae</taxon>
        <taxon>Amphisphaeriales</taxon>
        <taxon>Apiosporaceae</taxon>
        <taxon>Apiospora</taxon>
    </lineage>
</organism>
<keyword evidence="3" id="KW-1185">Reference proteome</keyword>
<reference evidence="2 3" key="1">
    <citation type="submission" date="2023-01" db="EMBL/GenBank/DDBJ databases">
        <title>Analysis of 21 Apiospora genomes using comparative genomics revels a genus with tremendous synthesis potential of carbohydrate active enzymes and secondary metabolites.</title>
        <authorList>
            <person name="Sorensen T."/>
        </authorList>
    </citation>
    <scope>NUCLEOTIDE SEQUENCE [LARGE SCALE GENOMIC DNA]</scope>
    <source>
        <strain evidence="2 3">CBS 33761</strain>
    </source>
</reference>
<feature type="compositionally biased region" description="Polar residues" evidence="1">
    <location>
        <begin position="72"/>
        <end position="83"/>
    </location>
</feature>
<protein>
    <submittedName>
        <fullName evidence="2">Uncharacterized protein</fullName>
    </submittedName>
</protein>
<accession>A0ABR1SP69</accession>
<proteinExistence type="predicted"/>
<comment type="caution">
    <text evidence="2">The sequence shown here is derived from an EMBL/GenBank/DDBJ whole genome shotgun (WGS) entry which is preliminary data.</text>
</comment>